<gene>
    <name evidence="5" type="ORF">FALBO_13693</name>
</gene>
<dbReference type="InterPro" id="IPR024319">
    <property type="entry name" value="ATPase_expression_mit"/>
</dbReference>
<feature type="region of interest" description="Disordered" evidence="4">
    <location>
        <begin position="667"/>
        <end position="687"/>
    </location>
</feature>
<evidence type="ECO:0000313" key="6">
    <source>
        <dbReference type="Proteomes" id="UP000554235"/>
    </source>
</evidence>
<dbReference type="AlphaFoldDB" id="A0A8H4L0P6"/>
<dbReference type="OrthoDB" id="185373at2759"/>
<sequence length="706" mass="82837">MLWRQTLARGIRLDRLSPSPLAAALRIHDPPIRPPRPAEVGRRWLSIASLAPASISPEHWGSQLPDEGTAKPTRLDRLLRAIQCHDGSRIIPAFLQWVDECFANLEDYDANDADSARMDPALQELHDLPTTTFSEILRWLDPLENSHHDISHGLNLTLGQTLFTNNGFLVDEYGVRIQHKAVLDALRTLLRARIRTGRRLLLADFIVPIRYAGAASDPKAAMEFFGEIARTGSPATRNTPIWDEFMKVRFLIEPLYSQFDRTRVAVLPRRLLGKPTMFNHNALWRMDRIRYSVNAIKLWPFGRQREEPSLDMRFWIKKRGYNAYVAHWERSKHYGVLLNEELLCTTLVALSRSGSLRHIRGMVLWRGFRVKIVQDRVAGDILIYGGKRFRRGSPREPTKRILNAIVESFGCMSQISTALRLLLYFSRHYRIPIPHETWSNLLNWAYVCTTKPFRRQRRMYGKYAIQNVRAHHVCEIWQFMTSEVYNVNPTFEDYGIYVKTLIHRGKFREVLGIIREHVMPYYRSLEDEHRQIVFDEVLQEKSGPSHRRLQIEARKEHVWYQISHWMRRLFKAASRNKWQREGEFMRVIVPNLIEEFSEFLQNKIEYRTAQGKVCLKRIVHVRRFDWIREARQTLPEPLGSIAFNKVEERCLERRRLDTGWPEITPMNVVGSRRKPRPRTRALGPAPESTDVNASGWWYKLEQELMT</sequence>
<comment type="caution">
    <text evidence="5">The sequence shown here is derived from an EMBL/GenBank/DDBJ whole genome shotgun (WGS) entry which is preliminary data.</text>
</comment>
<dbReference type="EMBL" id="JAADYS010002147">
    <property type="protein sequence ID" value="KAF4459545.1"/>
    <property type="molecule type" value="Genomic_DNA"/>
</dbReference>
<dbReference type="Proteomes" id="UP000554235">
    <property type="component" value="Unassembled WGS sequence"/>
</dbReference>
<evidence type="ECO:0000313" key="5">
    <source>
        <dbReference type="EMBL" id="KAF4459545.1"/>
    </source>
</evidence>
<evidence type="ECO:0000256" key="4">
    <source>
        <dbReference type="SAM" id="MobiDB-lite"/>
    </source>
</evidence>
<organism evidence="5 6">
    <name type="scientific">Fusarium albosuccineum</name>
    <dbReference type="NCBI Taxonomy" id="1237068"/>
    <lineage>
        <taxon>Eukaryota</taxon>
        <taxon>Fungi</taxon>
        <taxon>Dikarya</taxon>
        <taxon>Ascomycota</taxon>
        <taxon>Pezizomycotina</taxon>
        <taxon>Sordariomycetes</taxon>
        <taxon>Hypocreomycetidae</taxon>
        <taxon>Hypocreales</taxon>
        <taxon>Nectriaceae</taxon>
        <taxon>Fusarium</taxon>
        <taxon>Fusarium decemcellulare species complex</taxon>
    </lineage>
</organism>
<accession>A0A8H4L0P6</accession>
<dbReference type="Pfam" id="PF12921">
    <property type="entry name" value="ATP13"/>
    <property type="match status" value="1"/>
</dbReference>
<reference evidence="5 6" key="1">
    <citation type="submission" date="2020-01" db="EMBL/GenBank/DDBJ databases">
        <title>Identification and distribution of gene clusters putatively required for synthesis of sphingolipid metabolism inhibitors in phylogenetically diverse species of the filamentous fungus Fusarium.</title>
        <authorList>
            <person name="Kim H.-S."/>
            <person name="Busman M."/>
            <person name="Brown D.W."/>
            <person name="Divon H."/>
            <person name="Uhlig S."/>
            <person name="Proctor R.H."/>
        </authorList>
    </citation>
    <scope>NUCLEOTIDE SEQUENCE [LARGE SCALE GENOMIC DNA]</scope>
    <source>
        <strain evidence="5 6">NRRL 20459</strain>
    </source>
</reference>
<dbReference type="GO" id="GO:0005739">
    <property type="term" value="C:mitochondrion"/>
    <property type="evidence" value="ECO:0007669"/>
    <property type="project" value="UniProtKB-SubCell"/>
</dbReference>
<name>A0A8H4L0P6_9HYPO</name>
<keyword evidence="3" id="KW-0496">Mitochondrion</keyword>
<keyword evidence="2" id="KW-0809">Transit peptide</keyword>
<evidence type="ECO:0000256" key="1">
    <source>
        <dbReference type="ARBA" id="ARBA00004173"/>
    </source>
</evidence>
<protein>
    <submittedName>
        <fullName evidence="5">Uncharacterized protein</fullName>
    </submittedName>
</protein>
<keyword evidence="6" id="KW-1185">Reference proteome</keyword>
<comment type="subcellular location">
    <subcellularLocation>
        <location evidence="1">Mitochondrion</location>
    </subcellularLocation>
</comment>
<evidence type="ECO:0000256" key="2">
    <source>
        <dbReference type="ARBA" id="ARBA00022946"/>
    </source>
</evidence>
<proteinExistence type="predicted"/>
<evidence type="ECO:0000256" key="3">
    <source>
        <dbReference type="ARBA" id="ARBA00023128"/>
    </source>
</evidence>